<dbReference type="GO" id="GO:0071028">
    <property type="term" value="P:nuclear mRNA surveillance"/>
    <property type="evidence" value="ECO:0007669"/>
    <property type="project" value="TreeGrafter"/>
</dbReference>
<dbReference type="SUPFAM" id="SSF54211">
    <property type="entry name" value="Ribosomal protein S5 domain 2-like"/>
    <property type="match status" value="1"/>
</dbReference>
<keyword evidence="4" id="KW-0963">Cytoplasm</keyword>
<dbReference type="PANTHER" id="PTHR11097">
    <property type="entry name" value="EXOSOME COMPLEX EXONUCLEASE RIBOSOMAL RNA PROCESSING PROTEIN"/>
    <property type="match status" value="1"/>
</dbReference>
<evidence type="ECO:0000256" key="7">
    <source>
        <dbReference type="ARBA" id="ARBA00022884"/>
    </source>
</evidence>
<proteinExistence type="inferred from homology"/>
<dbReference type="GO" id="GO:0034476">
    <property type="term" value="P:U5 snRNA 3'-end processing"/>
    <property type="evidence" value="ECO:0007669"/>
    <property type="project" value="TreeGrafter"/>
</dbReference>
<dbReference type="GO" id="GO:0034475">
    <property type="term" value="P:U4 snRNA 3'-end processing"/>
    <property type="evidence" value="ECO:0007669"/>
    <property type="project" value="TreeGrafter"/>
</dbReference>
<keyword evidence="8" id="KW-0539">Nucleus</keyword>
<protein>
    <recommendedName>
        <fullName evidence="9">Ribosomal RNA-processing protein 43</fullName>
    </recommendedName>
</protein>
<dbReference type="GO" id="GO:0005730">
    <property type="term" value="C:nucleolus"/>
    <property type="evidence" value="ECO:0007669"/>
    <property type="project" value="UniProtKB-SubCell"/>
</dbReference>
<dbReference type="GO" id="GO:0034473">
    <property type="term" value="P:U1 snRNA 3'-end processing"/>
    <property type="evidence" value="ECO:0007669"/>
    <property type="project" value="TreeGrafter"/>
</dbReference>
<dbReference type="PANTHER" id="PTHR11097:SF9">
    <property type="entry name" value="EXOSOME COMPLEX COMPONENT RRP43"/>
    <property type="match status" value="1"/>
</dbReference>
<dbReference type="GO" id="GO:0000467">
    <property type="term" value="P:exonucleolytic trimming to generate mature 3'-end of 5.8S rRNA from tricistronic rRNA transcript (SSU-rRNA, 5.8S rRNA, LSU-rRNA)"/>
    <property type="evidence" value="ECO:0007669"/>
    <property type="project" value="TreeGrafter"/>
</dbReference>
<dbReference type="GO" id="GO:0016075">
    <property type="term" value="P:rRNA catabolic process"/>
    <property type="evidence" value="ECO:0007669"/>
    <property type="project" value="TreeGrafter"/>
</dbReference>
<organism evidence="11 12">
    <name type="scientific">Eumeta variegata</name>
    <name type="common">Bagworm moth</name>
    <name type="synonym">Eumeta japonica</name>
    <dbReference type="NCBI Taxonomy" id="151549"/>
    <lineage>
        <taxon>Eukaryota</taxon>
        <taxon>Metazoa</taxon>
        <taxon>Ecdysozoa</taxon>
        <taxon>Arthropoda</taxon>
        <taxon>Hexapoda</taxon>
        <taxon>Insecta</taxon>
        <taxon>Pterygota</taxon>
        <taxon>Neoptera</taxon>
        <taxon>Endopterygota</taxon>
        <taxon>Lepidoptera</taxon>
        <taxon>Glossata</taxon>
        <taxon>Ditrysia</taxon>
        <taxon>Tineoidea</taxon>
        <taxon>Psychidae</taxon>
        <taxon>Oiketicinae</taxon>
        <taxon>Eumeta</taxon>
    </lineage>
</organism>
<keyword evidence="12" id="KW-1185">Reference proteome</keyword>
<evidence type="ECO:0000313" key="11">
    <source>
        <dbReference type="EMBL" id="GBP35471.1"/>
    </source>
</evidence>
<name>A0A4C1V9I0_EUMVA</name>
<dbReference type="GO" id="GO:0071038">
    <property type="term" value="P:TRAMP-dependent tRNA surveillance pathway"/>
    <property type="evidence" value="ECO:0007669"/>
    <property type="project" value="TreeGrafter"/>
</dbReference>
<dbReference type="InterPro" id="IPR001247">
    <property type="entry name" value="ExoRNase_PH_dom1"/>
</dbReference>
<evidence type="ECO:0000256" key="3">
    <source>
        <dbReference type="ARBA" id="ARBA00006678"/>
    </source>
</evidence>
<dbReference type="GO" id="GO:0000177">
    <property type="term" value="C:cytoplasmic exosome (RNase complex)"/>
    <property type="evidence" value="ECO:0007669"/>
    <property type="project" value="TreeGrafter"/>
</dbReference>
<evidence type="ECO:0000259" key="10">
    <source>
        <dbReference type="Pfam" id="PF01138"/>
    </source>
</evidence>
<evidence type="ECO:0000256" key="5">
    <source>
        <dbReference type="ARBA" id="ARBA00022552"/>
    </source>
</evidence>
<dbReference type="STRING" id="151549.A0A4C1V9I0"/>
<feature type="domain" description="Exoribonuclease phosphorolytic" evidence="10">
    <location>
        <begin position="31"/>
        <end position="161"/>
    </location>
</feature>
<evidence type="ECO:0000313" key="12">
    <source>
        <dbReference type="Proteomes" id="UP000299102"/>
    </source>
</evidence>
<evidence type="ECO:0000256" key="6">
    <source>
        <dbReference type="ARBA" id="ARBA00022835"/>
    </source>
</evidence>
<dbReference type="InterPro" id="IPR020568">
    <property type="entry name" value="Ribosomal_Su5_D2-typ_SF"/>
</dbReference>
<dbReference type="EMBL" id="BGZK01000304">
    <property type="protein sequence ID" value="GBP35471.1"/>
    <property type="molecule type" value="Genomic_DNA"/>
</dbReference>
<dbReference type="Proteomes" id="UP000299102">
    <property type="component" value="Unassembled WGS sequence"/>
</dbReference>
<gene>
    <name evidence="11" type="primary">Exosc8</name>
    <name evidence="11" type="ORF">EVAR_19981_1</name>
</gene>
<accession>A0A4C1V9I0</accession>
<dbReference type="GO" id="GO:0035925">
    <property type="term" value="F:mRNA 3'-UTR AU-rich region binding"/>
    <property type="evidence" value="ECO:0007669"/>
    <property type="project" value="TreeGrafter"/>
</dbReference>
<keyword evidence="7" id="KW-0694">RNA-binding</keyword>
<comment type="subcellular location">
    <subcellularLocation>
        <location evidence="1">Cytoplasm</location>
    </subcellularLocation>
    <subcellularLocation>
        <location evidence="2">Nucleus</location>
        <location evidence="2">Nucleolus</location>
    </subcellularLocation>
</comment>
<evidence type="ECO:0000256" key="2">
    <source>
        <dbReference type="ARBA" id="ARBA00004604"/>
    </source>
</evidence>
<evidence type="ECO:0000256" key="1">
    <source>
        <dbReference type="ARBA" id="ARBA00004496"/>
    </source>
</evidence>
<dbReference type="Gene3D" id="3.30.230.70">
    <property type="entry name" value="GHMP Kinase, N-terminal domain"/>
    <property type="match status" value="1"/>
</dbReference>
<evidence type="ECO:0000256" key="4">
    <source>
        <dbReference type="ARBA" id="ARBA00022490"/>
    </source>
</evidence>
<keyword evidence="5" id="KW-0698">rRNA processing</keyword>
<reference evidence="11 12" key="1">
    <citation type="journal article" date="2019" name="Commun. Biol.">
        <title>The bagworm genome reveals a unique fibroin gene that provides high tensile strength.</title>
        <authorList>
            <person name="Kono N."/>
            <person name="Nakamura H."/>
            <person name="Ohtoshi R."/>
            <person name="Tomita M."/>
            <person name="Numata K."/>
            <person name="Arakawa K."/>
        </authorList>
    </citation>
    <scope>NUCLEOTIDE SEQUENCE [LARGE SCALE GENOMIC DNA]</scope>
</reference>
<dbReference type="OrthoDB" id="45882at2759"/>
<comment type="similarity">
    <text evidence="3">Belongs to the RNase PH family.</text>
</comment>
<dbReference type="GO" id="GO:0071035">
    <property type="term" value="P:nuclear polyadenylation-dependent rRNA catabolic process"/>
    <property type="evidence" value="ECO:0007669"/>
    <property type="project" value="TreeGrafter"/>
</dbReference>
<sequence length="226" mass="24460">MADVYKAIHPVKYFNDFISQSIRPDGRKFSELRDIKLSINCANTADASAVAKIGNTTVVCGIQLELAKPKAEEPEIGYVITNVEIPPLCSPKCRPGPPSDQAQVTNNIVSDMIINSKCIDLNDLCIVPDKLAWVLHCDLVCLDNDGSIIDACIIALLASLKSLSDSARVRVCGVPRSVSRAAAVKPRTSVPATRSGYPTVCTPRRHTVSAPRERSRSFHTPIPIAI</sequence>
<dbReference type="Pfam" id="PF01138">
    <property type="entry name" value="RNase_PH"/>
    <property type="match status" value="1"/>
</dbReference>
<keyword evidence="6" id="KW-0271">Exosome</keyword>
<dbReference type="AlphaFoldDB" id="A0A4C1V9I0"/>
<dbReference type="InterPro" id="IPR050590">
    <property type="entry name" value="Exosome_comp_Rrp42_subfam"/>
</dbReference>
<dbReference type="GO" id="GO:0000176">
    <property type="term" value="C:nuclear exosome (RNase complex)"/>
    <property type="evidence" value="ECO:0007669"/>
    <property type="project" value="TreeGrafter"/>
</dbReference>
<evidence type="ECO:0000256" key="9">
    <source>
        <dbReference type="ARBA" id="ARBA00030617"/>
    </source>
</evidence>
<evidence type="ECO:0000256" key="8">
    <source>
        <dbReference type="ARBA" id="ARBA00023242"/>
    </source>
</evidence>
<comment type="caution">
    <text evidence="11">The sequence shown here is derived from an EMBL/GenBank/DDBJ whole genome shotgun (WGS) entry which is preliminary data.</text>
</comment>
<dbReference type="InterPro" id="IPR027408">
    <property type="entry name" value="PNPase/RNase_PH_dom_sf"/>
</dbReference>